<evidence type="ECO:0000313" key="1">
    <source>
        <dbReference type="EnsemblMetazoa" id="PPAI010155-PA"/>
    </source>
</evidence>
<dbReference type="EMBL" id="AJVK01007773">
    <property type="status" value="NOT_ANNOTATED_CDS"/>
    <property type="molecule type" value="Genomic_DNA"/>
</dbReference>
<sequence>ILLTPEESHCSDAIRFLSVLLNTLLVDSHEGIEGLLFSNCRRDSWKFSIASLLCPLDSLLNSRVLGFYMLSELKIGCCVLMPTEDFSVIRKSRQFIHQSCVHLLWSALKEAPTAGTEQSVSCENCPLISGLDISSNPLISTENFQSISLEILDQLLIPSGMIPMMVRRY</sequence>
<evidence type="ECO:0000313" key="2">
    <source>
        <dbReference type="Proteomes" id="UP000092462"/>
    </source>
</evidence>
<dbReference type="VEuPathDB" id="VectorBase:PPAI010155"/>
<dbReference type="Proteomes" id="UP000092462">
    <property type="component" value="Unassembled WGS sequence"/>
</dbReference>
<name>A0A1B0F095_PHLPP</name>
<protein>
    <submittedName>
        <fullName evidence="1">Uncharacterized protein</fullName>
    </submittedName>
</protein>
<proteinExistence type="predicted"/>
<accession>A0A1B0F095</accession>
<dbReference type="EnsemblMetazoa" id="PPAI010155-RA">
    <property type="protein sequence ID" value="PPAI010155-PA"/>
    <property type="gene ID" value="PPAI010155"/>
</dbReference>
<dbReference type="AlphaFoldDB" id="A0A1B0F095"/>
<keyword evidence="2" id="KW-1185">Reference proteome</keyword>
<reference evidence="1" key="1">
    <citation type="submission" date="2022-08" db="UniProtKB">
        <authorList>
            <consortium name="EnsemblMetazoa"/>
        </authorList>
    </citation>
    <scope>IDENTIFICATION</scope>
    <source>
        <strain evidence="1">Israel</strain>
    </source>
</reference>
<organism evidence="1 2">
    <name type="scientific">Phlebotomus papatasi</name>
    <name type="common">Sandfly</name>
    <dbReference type="NCBI Taxonomy" id="29031"/>
    <lineage>
        <taxon>Eukaryota</taxon>
        <taxon>Metazoa</taxon>
        <taxon>Ecdysozoa</taxon>
        <taxon>Arthropoda</taxon>
        <taxon>Hexapoda</taxon>
        <taxon>Insecta</taxon>
        <taxon>Pterygota</taxon>
        <taxon>Neoptera</taxon>
        <taxon>Endopterygota</taxon>
        <taxon>Diptera</taxon>
        <taxon>Nematocera</taxon>
        <taxon>Psychodoidea</taxon>
        <taxon>Psychodidae</taxon>
        <taxon>Phlebotomus</taxon>
        <taxon>Phlebotomus</taxon>
    </lineage>
</organism>